<feature type="compositionally biased region" description="Acidic residues" evidence="3">
    <location>
        <begin position="217"/>
        <end position="227"/>
    </location>
</feature>
<evidence type="ECO:0000313" key="5">
    <source>
        <dbReference type="EMBL" id="SCM02402.1"/>
    </source>
</evidence>
<keyword evidence="5" id="KW-0413">Isomerase</keyword>
<evidence type="ECO:0000313" key="6">
    <source>
        <dbReference type="Proteomes" id="UP000507163"/>
    </source>
</evidence>
<dbReference type="PANTHER" id="PTHR45625:SF6">
    <property type="entry name" value="SPLICEOSOME-ASSOCIATED PROTEIN CWC27 HOMOLOG"/>
    <property type="match status" value="1"/>
</dbReference>
<dbReference type="Gene3D" id="2.40.100.10">
    <property type="entry name" value="Cyclophilin-like"/>
    <property type="match status" value="1"/>
</dbReference>
<feature type="region of interest" description="Disordered" evidence="3">
    <location>
        <begin position="494"/>
        <end position="527"/>
    </location>
</feature>
<dbReference type="Proteomes" id="UP000507163">
    <property type="component" value="Chromosome 10"/>
</dbReference>
<feature type="compositionally biased region" description="Acidic residues" evidence="3">
    <location>
        <begin position="278"/>
        <end position="288"/>
    </location>
</feature>
<feature type="compositionally biased region" description="Acidic residues" evidence="3">
    <location>
        <begin position="327"/>
        <end position="362"/>
    </location>
</feature>
<comment type="subcellular location">
    <subcellularLocation>
        <location evidence="1">Nucleus</location>
    </subcellularLocation>
</comment>
<proteinExistence type="predicted"/>
<feature type="domain" description="PPIase cyclophilin-type" evidence="4">
    <location>
        <begin position="19"/>
        <end position="161"/>
    </location>
</feature>
<dbReference type="SUPFAM" id="SSF50891">
    <property type="entry name" value="Cyclophilin-like"/>
    <property type="match status" value="1"/>
</dbReference>
<dbReference type="InterPro" id="IPR029000">
    <property type="entry name" value="Cyclophilin-like_dom_sf"/>
</dbReference>
<keyword evidence="2" id="KW-0539">Nucleus</keyword>
<dbReference type="GO" id="GO:0071013">
    <property type="term" value="C:catalytic step 2 spliceosome"/>
    <property type="evidence" value="ECO:0007669"/>
    <property type="project" value="TreeGrafter"/>
</dbReference>
<feature type="region of interest" description="Disordered" evidence="3">
    <location>
        <begin position="181"/>
        <end position="394"/>
    </location>
</feature>
<dbReference type="PRINTS" id="PR00153">
    <property type="entry name" value="CSAPPISMRASE"/>
</dbReference>
<feature type="compositionally biased region" description="Polar residues" evidence="3">
    <location>
        <begin position="300"/>
        <end position="311"/>
    </location>
</feature>
<feature type="compositionally biased region" description="Acidic residues" evidence="3">
    <location>
        <begin position="235"/>
        <end position="267"/>
    </location>
</feature>
<dbReference type="InterPro" id="IPR002130">
    <property type="entry name" value="Cyclophilin-type_PPIase_dom"/>
</dbReference>
<dbReference type="EMBL" id="LT608176">
    <property type="protein sequence ID" value="SCM02402.1"/>
    <property type="molecule type" value="Genomic_DNA"/>
</dbReference>
<dbReference type="AlphaFoldDB" id="A0A1C6XEY4"/>
<sequence>MSEVYSVEPKTSGKVIIYTSLGELEIHLFSNECPVACKNFIQLCLNNYYNKNKFFRVIPKFLIQTGDHTNTGLHNEYAFKEPFPNECNSRLKFLYMGCVAFANLNIDNPSNGSQFFITLDKAESLNNKSTLFGKVAKHSLYNLMKFNDIKTNKNDEPIEDVPYIEYIKVIENPFHHLIPSINYEENKTKQKKDDSSETKPKKSLKKNLLSFAHEGNDEYQDEEDEEREREKEWEREQEEEDEEGEKDIIEDEEKDIEKEEEEEEKEEEREQRERDKEEEKEEDDDETAEMMPKKSRKKNLLSTPLKGSNGYQDDEDEEREREKEWEREQEEEDEEGEKDIIEDEEKDIEKEEEEEEKEEEREERERDKEEEKEEDGETDGENEMDNGKRQGKINLLKKKTAEIEKLNPNKNKNVSSLKKITDLDEEYIKKIKKHKKMSKKERENESVKKLKEFDSRLKDLFSKDDSKHGASKPDWINTTGLKFRIDSSNAYDHEDLKKNVVDSMDNERKETYNPNFNMKKYKKKGEK</sequence>
<reference evidence="5 6" key="1">
    <citation type="submission" date="2016-08" db="EMBL/GenBank/DDBJ databases">
        <authorList>
            <consortium name="Pathogen Informatics"/>
        </authorList>
    </citation>
    <scope>NUCLEOTIDE SEQUENCE [LARGE SCALE GENOMIC DNA]</scope>
    <source>
        <strain evidence="5 6">AJ</strain>
    </source>
</reference>
<dbReference type="GO" id="GO:0003755">
    <property type="term" value="F:peptidyl-prolyl cis-trans isomerase activity"/>
    <property type="evidence" value="ECO:0007669"/>
    <property type="project" value="InterPro"/>
</dbReference>
<evidence type="ECO:0000259" key="4">
    <source>
        <dbReference type="PROSITE" id="PS50072"/>
    </source>
</evidence>
<evidence type="ECO:0000256" key="3">
    <source>
        <dbReference type="SAM" id="MobiDB-lite"/>
    </source>
</evidence>
<feature type="compositionally biased region" description="Acidic residues" evidence="3">
    <location>
        <begin position="370"/>
        <end position="384"/>
    </location>
</feature>
<evidence type="ECO:0000256" key="1">
    <source>
        <dbReference type="ARBA" id="ARBA00004123"/>
    </source>
</evidence>
<organism evidence="5 6">
    <name type="scientific">Plasmodium chabaudi chabaudi</name>
    <dbReference type="NCBI Taxonomy" id="31271"/>
    <lineage>
        <taxon>Eukaryota</taxon>
        <taxon>Sar</taxon>
        <taxon>Alveolata</taxon>
        <taxon>Apicomplexa</taxon>
        <taxon>Aconoidasida</taxon>
        <taxon>Haemosporida</taxon>
        <taxon>Plasmodiidae</taxon>
        <taxon>Plasmodium</taxon>
        <taxon>Plasmodium (Vinckeia)</taxon>
    </lineage>
</organism>
<feature type="compositionally biased region" description="Basic and acidic residues" evidence="3">
    <location>
        <begin position="268"/>
        <end position="277"/>
    </location>
</feature>
<feature type="compositionally biased region" description="Basic and acidic residues" evidence="3">
    <location>
        <begin position="184"/>
        <end position="200"/>
    </location>
</feature>
<gene>
    <name evidence="5" type="primary">CYP52</name>
    <name evidence="5" type="ORF">PCHAJ_000239400</name>
</gene>
<dbReference type="Pfam" id="PF00160">
    <property type="entry name" value="Pro_isomerase"/>
    <property type="match status" value="1"/>
</dbReference>
<accession>A0A1C6XEY4</accession>
<name>A0A1C6XEY4_PLACU</name>
<protein>
    <submittedName>
        <fullName evidence="5">Peptidyl-prolyl cis-trans isomerase, putative</fullName>
    </submittedName>
</protein>
<evidence type="ECO:0000256" key="2">
    <source>
        <dbReference type="ARBA" id="ARBA00023242"/>
    </source>
</evidence>
<feature type="compositionally biased region" description="Basic and acidic residues" evidence="3">
    <location>
        <begin position="494"/>
        <end position="511"/>
    </location>
</feature>
<dbReference type="InterPro" id="IPR044666">
    <property type="entry name" value="Cyclophilin_A-like"/>
</dbReference>
<dbReference type="PANTHER" id="PTHR45625">
    <property type="entry name" value="PEPTIDYL-PROLYL CIS-TRANS ISOMERASE-RELATED"/>
    <property type="match status" value="1"/>
</dbReference>
<dbReference type="PROSITE" id="PS50072">
    <property type="entry name" value="CSA_PPIASE_2"/>
    <property type="match status" value="1"/>
</dbReference>